<reference evidence="4 5" key="1">
    <citation type="submission" date="2018-05" db="EMBL/GenBank/DDBJ databases">
        <title>Complete genome sequences of Streptococcus sobrinus.</title>
        <authorList>
            <person name="Sales M."/>
            <person name="Jensen P.A."/>
        </authorList>
    </citation>
    <scope>NUCLEOTIDE SEQUENCE [LARGE SCALE GENOMIC DNA]</scope>
    <source>
        <strain evidence="4 5">SL1</strain>
    </source>
</reference>
<dbReference type="SMART" id="SM00116">
    <property type="entry name" value="CBS"/>
    <property type="match status" value="2"/>
</dbReference>
<dbReference type="Gene3D" id="3.40.1390.20">
    <property type="entry name" value="HprK N-terminal domain-like"/>
    <property type="match status" value="1"/>
</dbReference>
<dbReference type="Gene3D" id="3.10.580.10">
    <property type="entry name" value="CBS-domain"/>
    <property type="match status" value="1"/>
</dbReference>
<dbReference type="Pfam" id="PF00571">
    <property type="entry name" value="CBS"/>
    <property type="match status" value="2"/>
</dbReference>
<dbReference type="Gene3D" id="1.10.10.10">
    <property type="entry name" value="Winged helix-like DNA-binding domain superfamily/Winged helix DNA-binding domain"/>
    <property type="match status" value="1"/>
</dbReference>
<dbReference type="PANTHER" id="PTHR43080:SF2">
    <property type="entry name" value="CBS DOMAIN-CONTAINING PROTEIN"/>
    <property type="match status" value="1"/>
</dbReference>
<evidence type="ECO:0000259" key="3">
    <source>
        <dbReference type="PROSITE" id="PS51371"/>
    </source>
</evidence>
<dbReference type="CDD" id="cd04596">
    <property type="entry name" value="CBS_pair_DRTGG_assoc"/>
    <property type="match status" value="1"/>
</dbReference>
<dbReference type="PROSITE" id="PS51371">
    <property type="entry name" value="CBS"/>
    <property type="match status" value="2"/>
</dbReference>
<dbReference type="NCBIfam" id="NF038279">
    <property type="entry name" value="TF_CBS_SpxR"/>
    <property type="match status" value="1"/>
</dbReference>
<dbReference type="RefSeq" id="WP_002962351.1">
    <property type="nucleotide sequence ID" value="NZ_CP029490.1"/>
</dbReference>
<evidence type="ECO:0000256" key="2">
    <source>
        <dbReference type="PROSITE-ProRule" id="PRU00703"/>
    </source>
</evidence>
<dbReference type="CDD" id="cd03440">
    <property type="entry name" value="hot_dog"/>
    <property type="match status" value="1"/>
</dbReference>
<dbReference type="Gene3D" id="3.10.129.10">
    <property type="entry name" value="Hotdog Thioesterase"/>
    <property type="match status" value="1"/>
</dbReference>
<name>A0ABM6W6Z4_9STRE</name>
<dbReference type="InterPro" id="IPR010766">
    <property type="entry name" value="DRTGG"/>
</dbReference>
<protein>
    <submittedName>
        <fullName evidence="4">CBS domain-containing protein</fullName>
    </submittedName>
</protein>
<dbReference type="InterPro" id="IPR036390">
    <property type="entry name" value="WH_DNA-bd_sf"/>
</dbReference>
<dbReference type="PANTHER" id="PTHR43080">
    <property type="entry name" value="CBS DOMAIN-CONTAINING PROTEIN CBSX3, MITOCHONDRIAL"/>
    <property type="match status" value="1"/>
</dbReference>
<accession>A0ABM6W6Z4</accession>
<sequence length="426" mass="47424">MTKHQEILEYLEGLPIGKQVSVRSISNHLAVSEGTAYRAIKEAESRGLVETRPRSGTVRVEQKVQVRLEKLTYAEIATITESDVVAGRAGLKHEFSRFSIGAMTKKNVGRYLVKGGLLIVGDREEIQLLALKNKNAILVTGGFTVSEKVLELSQKQGIPVMVTAYDTFTVATMINRALSNVRIKTDIKTVAQVYSLKSHYGYLTDGDTVNDYHRLVRKNNHVRYPVIDEAGQVLGVITMRDVSNQDSTIKLTQVMTKPVTTKPETSLATVAQRMIAEDFAMLPVVDDDNRLLGVISRKLVLENLQELNHDGLHTISDQIIASLKTENQGYGFKVEPAMIDNAGNLTDGILAELLKETSLRTLSLASKKNIIIEQMMIYFLQAVQIDDYLMLKPRIVRENRRSALVDIEVDCQGRVVCKALITSKIN</sequence>
<evidence type="ECO:0000256" key="1">
    <source>
        <dbReference type="ARBA" id="ARBA00023122"/>
    </source>
</evidence>
<dbReference type="SUPFAM" id="SSF46785">
    <property type="entry name" value="Winged helix' DNA-binding domain"/>
    <property type="match status" value="1"/>
</dbReference>
<dbReference type="Proteomes" id="UP000245369">
    <property type="component" value="Chromosome"/>
</dbReference>
<feature type="domain" description="CBS" evidence="3">
    <location>
        <begin position="254"/>
        <end position="311"/>
    </location>
</feature>
<dbReference type="SUPFAM" id="SSF54631">
    <property type="entry name" value="CBS-domain pair"/>
    <property type="match status" value="1"/>
</dbReference>
<keyword evidence="1 2" id="KW-0129">CBS domain</keyword>
<keyword evidence="5" id="KW-1185">Reference proteome</keyword>
<dbReference type="InterPro" id="IPR028979">
    <property type="entry name" value="Ser_kin/Pase_Hpr-like_N_sf"/>
</dbReference>
<dbReference type="InterPro" id="IPR029069">
    <property type="entry name" value="HotDog_dom_sf"/>
</dbReference>
<dbReference type="InterPro" id="IPR000644">
    <property type="entry name" value="CBS_dom"/>
</dbReference>
<proteinExistence type="predicted"/>
<dbReference type="InterPro" id="IPR046342">
    <property type="entry name" value="CBS_dom_sf"/>
</dbReference>
<dbReference type="InterPro" id="IPR051257">
    <property type="entry name" value="Diverse_CBS-Domain"/>
</dbReference>
<dbReference type="Pfam" id="PF07085">
    <property type="entry name" value="DRTGG"/>
    <property type="match status" value="1"/>
</dbReference>
<feature type="domain" description="CBS" evidence="3">
    <location>
        <begin position="196"/>
        <end position="252"/>
    </location>
</feature>
<evidence type="ECO:0000313" key="5">
    <source>
        <dbReference type="Proteomes" id="UP000245369"/>
    </source>
</evidence>
<gene>
    <name evidence="4" type="ORF">DK182_06885</name>
</gene>
<dbReference type="InterPro" id="IPR036388">
    <property type="entry name" value="WH-like_DNA-bd_sf"/>
</dbReference>
<dbReference type="GeneID" id="93924234"/>
<dbReference type="SUPFAM" id="SSF75138">
    <property type="entry name" value="HprK N-terminal domain-like"/>
    <property type="match status" value="1"/>
</dbReference>
<dbReference type="EMBL" id="CP029490">
    <property type="protein sequence ID" value="AWN21087.1"/>
    <property type="molecule type" value="Genomic_DNA"/>
</dbReference>
<dbReference type="SUPFAM" id="SSF54637">
    <property type="entry name" value="Thioesterase/thiol ester dehydrase-isomerase"/>
    <property type="match status" value="1"/>
</dbReference>
<organism evidence="4 5">
    <name type="scientific">Streptococcus sobrinus</name>
    <dbReference type="NCBI Taxonomy" id="1310"/>
    <lineage>
        <taxon>Bacteria</taxon>
        <taxon>Bacillati</taxon>
        <taxon>Bacillota</taxon>
        <taxon>Bacilli</taxon>
        <taxon>Lactobacillales</taxon>
        <taxon>Streptococcaceae</taxon>
        <taxon>Streptococcus</taxon>
    </lineage>
</organism>
<evidence type="ECO:0000313" key="4">
    <source>
        <dbReference type="EMBL" id="AWN21087.1"/>
    </source>
</evidence>